<gene>
    <name evidence="2" type="ORF">SAMN05443662_0620</name>
</gene>
<dbReference type="InterPro" id="IPR036732">
    <property type="entry name" value="AFP_Neu5c_C_sf"/>
</dbReference>
<evidence type="ECO:0000259" key="1">
    <source>
        <dbReference type="PROSITE" id="PS50844"/>
    </source>
</evidence>
<dbReference type="Pfam" id="PF03102">
    <property type="entry name" value="NeuB"/>
    <property type="match status" value="1"/>
</dbReference>
<dbReference type="Pfam" id="PF08666">
    <property type="entry name" value="SAF"/>
    <property type="match status" value="1"/>
</dbReference>
<dbReference type="GO" id="GO:0016051">
    <property type="term" value="P:carbohydrate biosynthetic process"/>
    <property type="evidence" value="ECO:0007669"/>
    <property type="project" value="InterPro"/>
</dbReference>
<dbReference type="PANTHER" id="PTHR42966:SF1">
    <property type="entry name" value="SIALIC ACID SYNTHASE"/>
    <property type="match status" value="1"/>
</dbReference>
<dbReference type="InterPro" id="IPR051690">
    <property type="entry name" value="PseI-like"/>
</dbReference>
<feature type="domain" description="AFP-like" evidence="1">
    <location>
        <begin position="281"/>
        <end position="333"/>
    </location>
</feature>
<dbReference type="InterPro" id="IPR006190">
    <property type="entry name" value="SAF_AFP_Neu5Ac"/>
</dbReference>
<dbReference type="CDD" id="cd11615">
    <property type="entry name" value="SAF_NeuB_like"/>
    <property type="match status" value="1"/>
</dbReference>
<proteinExistence type="predicted"/>
<protein>
    <submittedName>
        <fullName evidence="2">N-acetylneuraminate synthase</fullName>
    </submittedName>
</protein>
<dbReference type="InterPro" id="IPR020007">
    <property type="entry name" value="NeuB/NeuA"/>
</dbReference>
<dbReference type="AlphaFoldDB" id="A0A1N6E6B2"/>
<dbReference type="EMBL" id="FSRE01000001">
    <property type="protein sequence ID" value="SIN78558.1"/>
    <property type="molecule type" value="Genomic_DNA"/>
</dbReference>
<dbReference type="SUPFAM" id="SSF51569">
    <property type="entry name" value="Aldolase"/>
    <property type="match status" value="1"/>
</dbReference>
<dbReference type="InterPro" id="IPR057736">
    <property type="entry name" value="SAF_PseI/NeuA/NeuB"/>
</dbReference>
<dbReference type="PROSITE" id="PS50844">
    <property type="entry name" value="AFP_LIKE"/>
    <property type="match status" value="1"/>
</dbReference>
<evidence type="ECO:0000313" key="3">
    <source>
        <dbReference type="Proteomes" id="UP000198461"/>
    </source>
</evidence>
<dbReference type="Gene3D" id="3.20.20.70">
    <property type="entry name" value="Aldolase class I"/>
    <property type="match status" value="1"/>
</dbReference>
<dbReference type="OrthoDB" id="9781701at2"/>
<dbReference type="GO" id="GO:0047444">
    <property type="term" value="F:N-acylneuraminate-9-phosphate synthase activity"/>
    <property type="evidence" value="ECO:0007669"/>
    <property type="project" value="TreeGrafter"/>
</dbReference>
<organism evidence="2 3">
    <name type="scientific">Sulfurivirga caldicuralii</name>
    <dbReference type="NCBI Taxonomy" id="364032"/>
    <lineage>
        <taxon>Bacteria</taxon>
        <taxon>Pseudomonadati</taxon>
        <taxon>Pseudomonadota</taxon>
        <taxon>Gammaproteobacteria</taxon>
        <taxon>Thiotrichales</taxon>
        <taxon>Piscirickettsiaceae</taxon>
        <taxon>Sulfurivirga</taxon>
    </lineage>
</organism>
<dbReference type="Proteomes" id="UP000198461">
    <property type="component" value="Unassembled WGS sequence"/>
</dbReference>
<dbReference type="SUPFAM" id="SSF51269">
    <property type="entry name" value="AFP III-like domain"/>
    <property type="match status" value="1"/>
</dbReference>
<keyword evidence="3" id="KW-1185">Reference proteome</keyword>
<dbReference type="InterPro" id="IPR013974">
    <property type="entry name" value="SAF"/>
</dbReference>
<dbReference type="InterPro" id="IPR013132">
    <property type="entry name" value="PseI/NeuA/B-like_N"/>
</dbReference>
<dbReference type="Gene3D" id="3.90.1210.10">
    <property type="entry name" value="Antifreeze-like/N-acetylneuraminic acid synthase C-terminal domain"/>
    <property type="match status" value="1"/>
</dbReference>
<accession>A0A1N6E6B2</accession>
<dbReference type="PANTHER" id="PTHR42966">
    <property type="entry name" value="N-ACETYLNEURAMINATE SYNTHASE"/>
    <property type="match status" value="1"/>
</dbReference>
<dbReference type="NCBIfam" id="TIGR03569">
    <property type="entry name" value="NeuB_NnaB"/>
    <property type="match status" value="1"/>
</dbReference>
<dbReference type="STRING" id="364032.SAMN05443662_0620"/>
<sequence>MSVFIIAEAGVNHNGDITLAHRLIDVAAQSGADAVKFQTFIPEKLVASATPQAAYQARNTGQQQSQLEMLRQLALPLEAFAELKAHCDEAGIEFMSTPFEEDSLEYLLSIGMRRIKVPSGELLSTPFLRAIGQAGLPTILSTGMATLEEVRHAVETLLQAGLPKADLTILHCTSAYPTPPEAVNLRAMRTLADTFHVPVGLSDHTEGLNAAVAATALGASVLEKHFTLDKSLPGPDHRASLTPGELRALVDAVRETQCMLGSGEKMAMEAEANTRSVARRRIVAARPIRAGEAFTPEKVTLKRAPSGWFGDRWDDVIGQVAPRDYATDEGIAW</sequence>
<evidence type="ECO:0000313" key="2">
    <source>
        <dbReference type="EMBL" id="SIN78558.1"/>
    </source>
</evidence>
<reference evidence="2 3" key="1">
    <citation type="submission" date="2016-11" db="EMBL/GenBank/DDBJ databases">
        <authorList>
            <person name="Jaros S."/>
            <person name="Januszkiewicz K."/>
            <person name="Wedrychowicz H."/>
        </authorList>
    </citation>
    <scope>NUCLEOTIDE SEQUENCE [LARGE SCALE GENOMIC DNA]</scope>
    <source>
        <strain evidence="2 3">DSM 17737</strain>
    </source>
</reference>
<dbReference type="InterPro" id="IPR013785">
    <property type="entry name" value="Aldolase_TIM"/>
</dbReference>
<name>A0A1N6E6B2_9GAMM</name>
<dbReference type="RefSeq" id="WP_074200906.1">
    <property type="nucleotide sequence ID" value="NZ_FSRE01000001.1"/>
</dbReference>